<protein>
    <submittedName>
        <fullName evidence="1">Aminoglycoside nucleotidyltransferase</fullName>
    </submittedName>
</protein>
<proteinExistence type="predicted"/>
<keyword evidence="2" id="KW-1185">Reference proteome</keyword>
<organism evidence="1 2">
    <name type="scientific">Kribbella soli</name>
    <dbReference type="NCBI Taxonomy" id="1124743"/>
    <lineage>
        <taxon>Bacteria</taxon>
        <taxon>Bacillati</taxon>
        <taxon>Actinomycetota</taxon>
        <taxon>Actinomycetes</taxon>
        <taxon>Propionibacteriales</taxon>
        <taxon>Kribbellaceae</taxon>
        <taxon>Kribbella</taxon>
    </lineage>
</organism>
<accession>A0A4R0HP55</accession>
<dbReference type="InterPro" id="IPR019646">
    <property type="entry name" value="Aminoglyc_AdlTrfase"/>
</dbReference>
<reference evidence="1 2" key="1">
    <citation type="submission" date="2019-02" db="EMBL/GenBank/DDBJ databases">
        <title>Kribbella capetownensis sp. nov. and Kribbella speibonae sp. nov., isolated from soil.</title>
        <authorList>
            <person name="Curtis S.M."/>
            <person name="Norton I."/>
            <person name="Everest G.J."/>
            <person name="Meyers P.R."/>
        </authorList>
    </citation>
    <scope>NUCLEOTIDE SEQUENCE [LARGE SCALE GENOMIC DNA]</scope>
    <source>
        <strain evidence="1 2">KCTC 29219</strain>
    </source>
</reference>
<dbReference type="Proteomes" id="UP000292346">
    <property type="component" value="Unassembled WGS sequence"/>
</dbReference>
<dbReference type="AlphaFoldDB" id="A0A4R0HP55"/>
<dbReference type="Gene3D" id="3.30.460.40">
    <property type="match status" value="1"/>
</dbReference>
<dbReference type="OrthoDB" id="9800567at2"/>
<dbReference type="GO" id="GO:0016740">
    <property type="term" value="F:transferase activity"/>
    <property type="evidence" value="ECO:0007669"/>
    <property type="project" value="UniProtKB-KW"/>
</dbReference>
<dbReference type="Pfam" id="PF10706">
    <property type="entry name" value="Aminoglyc_resit"/>
    <property type="match status" value="1"/>
</dbReference>
<evidence type="ECO:0000313" key="1">
    <source>
        <dbReference type="EMBL" id="TCC12513.1"/>
    </source>
</evidence>
<name>A0A4R0HP55_9ACTN</name>
<sequence length="175" mass="19307">MPPEAARTLIAALQARGVAACVGGGWAVDALVGKQTRKHGDLDIWVDAVDFEGLVASFADQGVDRLYPWPGDRPWNFVLHDGHSRRVDLHLYETLSDGRLHYGSVNVPFMFTAEDLSGAGEIAGLSVRCERPEFALQNHTGYELRASDRHDIAVLCERFGLQPPENRTQKPRSAD</sequence>
<dbReference type="EMBL" id="SJJZ01000001">
    <property type="protein sequence ID" value="TCC12513.1"/>
    <property type="molecule type" value="Genomic_DNA"/>
</dbReference>
<keyword evidence="1" id="KW-0808">Transferase</keyword>
<gene>
    <name evidence="1" type="ORF">E0H45_12525</name>
</gene>
<evidence type="ECO:0000313" key="2">
    <source>
        <dbReference type="Proteomes" id="UP000292346"/>
    </source>
</evidence>
<comment type="caution">
    <text evidence="1">The sequence shown here is derived from an EMBL/GenBank/DDBJ whole genome shotgun (WGS) entry which is preliminary data.</text>
</comment>